<comment type="subunit">
    <text evidence="3">Homohexamer; trimer of homodimers.</text>
</comment>
<dbReference type="InterPro" id="IPR004402">
    <property type="entry name" value="DeoD-type"/>
</dbReference>
<dbReference type="PANTHER" id="PTHR43691">
    <property type="entry name" value="URIDINE PHOSPHORYLASE"/>
    <property type="match status" value="1"/>
</dbReference>
<gene>
    <name evidence="3 5" type="primary">deoD</name>
    <name evidence="5" type="ORF">J0A66_02755</name>
</gene>
<dbReference type="InterPro" id="IPR000845">
    <property type="entry name" value="Nucleoside_phosphorylase_d"/>
</dbReference>
<dbReference type="EMBL" id="JAFKCV010000001">
    <property type="protein sequence ID" value="MBN7824137.1"/>
    <property type="molecule type" value="Genomic_DNA"/>
</dbReference>
<proteinExistence type="inferred from homology"/>
<dbReference type="InterPro" id="IPR035994">
    <property type="entry name" value="Nucleoside_phosphorylase_sf"/>
</dbReference>
<dbReference type="Gene3D" id="3.40.50.1580">
    <property type="entry name" value="Nucleoside phosphorylase domain"/>
    <property type="match status" value="1"/>
</dbReference>
<comment type="catalytic activity">
    <reaction evidence="3">
        <text>a purine 2'-deoxy-D-ribonucleoside + phosphate = a purine nucleobase + 2-deoxy-alpha-D-ribose 1-phosphate</text>
        <dbReference type="Rhea" id="RHEA:36431"/>
        <dbReference type="ChEBI" id="CHEBI:26386"/>
        <dbReference type="ChEBI" id="CHEBI:43474"/>
        <dbReference type="ChEBI" id="CHEBI:57259"/>
        <dbReference type="ChEBI" id="CHEBI:142361"/>
        <dbReference type="EC" id="2.4.2.1"/>
    </reaction>
</comment>
<evidence type="ECO:0000256" key="3">
    <source>
        <dbReference type="HAMAP-Rule" id="MF_01627"/>
    </source>
</evidence>
<dbReference type="EC" id="2.4.2.1" evidence="3"/>
<dbReference type="CDD" id="cd09006">
    <property type="entry name" value="PNP_EcPNPI-like"/>
    <property type="match status" value="1"/>
</dbReference>
<dbReference type="AlphaFoldDB" id="A0A939DK60"/>
<feature type="binding site" description="in other chain" evidence="3">
    <location>
        <begin position="88"/>
        <end position="91"/>
    </location>
    <ligand>
        <name>phosphate</name>
        <dbReference type="ChEBI" id="CHEBI:43474"/>
        <note>ligand shared between dimeric partners</note>
    </ligand>
</feature>
<comment type="function">
    <text evidence="3">Catalyzes the reversible phosphorolytic breakdown of the N-glycosidic bond in the beta-(deoxy)ribonucleoside molecules, with the formation of the corresponding free purine bases and pentose-1-phosphate.</text>
</comment>
<feature type="binding site" description="in other chain" evidence="3">
    <location>
        <begin position="180"/>
        <end position="182"/>
    </location>
    <ligand>
        <name>a purine D-ribonucleoside</name>
        <dbReference type="ChEBI" id="CHEBI:142355"/>
        <note>ligand shared between dimeric partners</note>
    </ligand>
</feature>
<feature type="binding site" description="in other chain" evidence="3">
    <location>
        <position position="21"/>
    </location>
    <ligand>
        <name>phosphate</name>
        <dbReference type="ChEBI" id="CHEBI:43474"/>
        <note>ligand shared between dimeric partners</note>
    </ligand>
</feature>
<dbReference type="GO" id="GO:0004731">
    <property type="term" value="F:purine-nucleoside phosphorylase activity"/>
    <property type="evidence" value="ECO:0007669"/>
    <property type="project" value="UniProtKB-UniRule"/>
</dbReference>
<keyword evidence="1 3" id="KW-0328">Glycosyltransferase</keyword>
<dbReference type="SUPFAM" id="SSF53167">
    <property type="entry name" value="Purine and uridine phosphorylases"/>
    <property type="match status" value="1"/>
</dbReference>
<protein>
    <recommendedName>
        <fullName evidence="3">Purine nucleoside phosphorylase DeoD-type</fullName>
        <shortName evidence="3">PNP</shortName>
        <ecNumber evidence="3">2.4.2.1</ecNumber>
    </recommendedName>
</protein>
<dbReference type="NCBIfam" id="TIGR00107">
    <property type="entry name" value="deoD"/>
    <property type="match status" value="1"/>
</dbReference>
<evidence type="ECO:0000256" key="1">
    <source>
        <dbReference type="ARBA" id="ARBA00022676"/>
    </source>
</evidence>
<reference evidence="5" key="1">
    <citation type="submission" date="2021-03" db="EMBL/GenBank/DDBJ databases">
        <title>novel species isolated from a fishpond in China.</title>
        <authorList>
            <person name="Lu H."/>
            <person name="Cai Z."/>
        </authorList>
    </citation>
    <scope>NUCLEOTIDE SEQUENCE</scope>
    <source>
        <strain evidence="5">JCM 30855</strain>
    </source>
</reference>
<feature type="domain" description="Nucleoside phosphorylase" evidence="4">
    <location>
        <begin position="17"/>
        <end position="209"/>
    </location>
</feature>
<keyword evidence="2 3" id="KW-0808">Transferase</keyword>
<feature type="active site" description="Proton donor" evidence="3">
    <location>
        <position position="205"/>
    </location>
</feature>
<accession>A0A939DK60</accession>
<dbReference type="GO" id="GO:0006152">
    <property type="term" value="P:purine nucleoside catabolic process"/>
    <property type="evidence" value="ECO:0007669"/>
    <property type="project" value="TreeGrafter"/>
</dbReference>
<dbReference type="Proteomes" id="UP000664654">
    <property type="component" value="Unassembled WGS sequence"/>
</dbReference>
<dbReference type="NCBIfam" id="NF009914">
    <property type="entry name" value="PRK13374.1"/>
    <property type="match status" value="1"/>
</dbReference>
<feature type="binding site" evidence="3">
    <location>
        <position position="44"/>
    </location>
    <ligand>
        <name>phosphate</name>
        <dbReference type="ChEBI" id="CHEBI:43474"/>
        <note>ligand shared between dimeric partners</note>
    </ligand>
</feature>
<name>A0A939DK60_9ALTE</name>
<sequence length="236" mass="25528">MSTLHINAQPGDFAETVLLPGDPLRARYIAERFLHRSRLVTDVRNMLGYTGYFRDRQVSVMGSGMGIPSCVLYATELLRNFSVKHLIRVGSCGAVSDKVELGDVLLAMGACTDSSINRQRFGGHDFAAIADYQLLQSAVQAAQTRGVPVKVGNIFSTDLFYGEGSDILELMEKMGVLGVEMEAAGLYGVAHRFGGKALCMATVSDHLRSGQALSPKQRQTGLDNMIEVGLQTALLL</sequence>
<organism evidence="5 6">
    <name type="scientific">Bowmanella dokdonensis</name>
    <dbReference type="NCBI Taxonomy" id="751969"/>
    <lineage>
        <taxon>Bacteria</taxon>
        <taxon>Pseudomonadati</taxon>
        <taxon>Pseudomonadota</taxon>
        <taxon>Gammaproteobacteria</taxon>
        <taxon>Alteromonadales</taxon>
        <taxon>Alteromonadaceae</taxon>
        <taxon>Bowmanella</taxon>
    </lineage>
</organism>
<comment type="catalytic activity">
    <reaction evidence="3">
        <text>a purine D-ribonucleoside + phosphate = a purine nucleobase + alpha-D-ribose 1-phosphate</text>
        <dbReference type="Rhea" id="RHEA:19805"/>
        <dbReference type="ChEBI" id="CHEBI:26386"/>
        <dbReference type="ChEBI" id="CHEBI:43474"/>
        <dbReference type="ChEBI" id="CHEBI:57720"/>
        <dbReference type="ChEBI" id="CHEBI:142355"/>
        <dbReference type="EC" id="2.4.2.1"/>
    </reaction>
</comment>
<dbReference type="Pfam" id="PF01048">
    <property type="entry name" value="PNP_UDP_1"/>
    <property type="match status" value="1"/>
</dbReference>
<dbReference type="PANTHER" id="PTHR43691:SF2">
    <property type="entry name" value="PURINE NUCLEOSIDE PHOSPHORYLASE DEOD-TYPE"/>
    <property type="match status" value="1"/>
</dbReference>
<feature type="binding site" description="in other chain" evidence="3">
    <location>
        <begin position="204"/>
        <end position="205"/>
    </location>
    <ligand>
        <name>a purine D-ribonucleoside</name>
        <dbReference type="ChEBI" id="CHEBI:142355"/>
        <note>ligand shared between dimeric partners</note>
    </ligand>
</feature>
<dbReference type="RefSeq" id="WP_206572229.1">
    <property type="nucleotide sequence ID" value="NZ_JAFKCV010000001.1"/>
</dbReference>
<comment type="caution">
    <text evidence="5">The sequence shown here is derived from an EMBL/GenBank/DDBJ whole genome shotgun (WGS) entry which is preliminary data.</text>
</comment>
<evidence type="ECO:0000313" key="6">
    <source>
        <dbReference type="Proteomes" id="UP000664654"/>
    </source>
</evidence>
<evidence type="ECO:0000313" key="5">
    <source>
        <dbReference type="EMBL" id="MBN7824137.1"/>
    </source>
</evidence>
<dbReference type="HAMAP" id="MF_01627">
    <property type="entry name" value="Pur_nucleosid_phosp"/>
    <property type="match status" value="1"/>
</dbReference>
<evidence type="ECO:0000259" key="4">
    <source>
        <dbReference type="Pfam" id="PF01048"/>
    </source>
</evidence>
<evidence type="ECO:0000256" key="2">
    <source>
        <dbReference type="ARBA" id="ARBA00022679"/>
    </source>
</evidence>
<dbReference type="GO" id="GO:0005829">
    <property type="term" value="C:cytosol"/>
    <property type="evidence" value="ECO:0007669"/>
    <property type="project" value="TreeGrafter"/>
</dbReference>
<keyword evidence="6" id="KW-1185">Reference proteome</keyword>
<feature type="binding site" description="in other chain" evidence="3">
    <location>
        <position position="25"/>
    </location>
    <ligand>
        <name>phosphate</name>
        <dbReference type="ChEBI" id="CHEBI:43474"/>
        <note>ligand shared between dimeric partners</note>
    </ligand>
</feature>
<comment type="similarity">
    <text evidence="3">Belongs to the PNP/UDP phosphorylase family.</text>
</comment>
<feature type="binding site" evidence="3">
    <location>
        <position position="5"/>
    </location>
    <ligand>
        <name>a purine D-ribonucleoside</name>
        <dbReference type="ChEBI" id="CHEBI:142355"/>
        <note>ligand shared between dimeric partners</note>
    </ligand>
</feature>
<dbReference type="NCBIfam" id="NF004489">
    <property type="entry name" value="PRK05819.1"/>
    <property type="match status" value="1"/>
</dbReference>
<feature type="site" description="Important for catalytic activity" evidence="3">
    <location>
        <position position="218"/>
    </location>
</feature>